<dbReference type="EMBL" id="BCSY01000035">
    <property type="protein sequence ID" value="GAS94808.1"/>
    <property type="molecule type" value="Genomic_DNA"/>
</dbReference>
<dbReference type="STRING" id="228230.RMCC_1774"/>
<organism evidence="2 3">
    <name type="scientific">Mycolicibacterium canariasense</name>
    <name type="common">Mycobacterium canariasense</name>
    <dbReference type="NCBI Taxonomy" id="228230"/>
    <lineage>
        <taxon>Bacteria</taxon>
        <taxon>Bacillati</taxon>
        <taxon>Actinomycetota</taxon>
        <taxon>Actinomycetes</taxon>
        <taxon>Mycobacteriales</taxon>
        <taxon>Mycobacteriaceae</taxon>
        <taxon>Mycolicibacterium</taxon>
    </lineage>
</organism>
<dbReference type="InterPro" id="IPR046909">
    <property type="entry name" value="cREC_REC"/>
</dbReference>
<protein>
    <recommendedName>
        <fullName evidence="1">Cyclic-phosphate processing Receiver domain-containing protein</fullName>
    </recommendedName>
</protein>
<evidence type="ECO:0000313" key="2">
    <source>
        <dbReference type="EMBL" id="GAS94808.1"/>
    </source>
</evidence>
<reference evidence="3" key="2">
    <citation type="submission" date="2016-02" db="EMBL/GenBank/DDBJ databases">
        <title>Draft genome sequence of five rapidly growing Mycobacterium species.</title>
        <authorList>
            <person name="Katahira K."/>
            <person name="Gotou Y."/>
            <person name="Iida K."/>
            <person name="Ogura Y."/>
            <person name="Hayashi T."/>
        </authorList>
    </citation>
    <scope>NUCLEOTIDE SEQUENCE [LARGE SCALE GENOMIC DNA]</scope>
    <source>
        <strain evidence="3">JCM15298</strain>
    </source>
</reference>
<feature type="domain" description="Cyclic-phosphate processing Receiver" evidence="1">
    <location>
        <begin position="1"/>
        <end position="70"/>
    </location>
</feature>
<sequence>MKLWVDDERPAPEGWVWVTRPAEAIRALATRTVTDLSLDHDLGIDPETNEPQTTRPIVLWLCEMDAAHTRRRYWPDQVRVHYL</sequence>
<evidence type="ECO:0000313" key="3">
    <source>
        <dbReference type="Proteomes" id="UP000069443"/>
    </source>
</evidence>
<accession>A0A100WB25</accession>
<gene>
    <name evidence="2" type="ORF">RMCC_1774</name>
</gene>
<evidence type="ECO:0000259" key="1">
    <source>
        <dbReference type="Pfam" id="PF20274"/>
    </source>
</evidence>
<proteinExistence type="predicted"/>
<keyword evidence="3" id="KW-1185">Reference proteome</keyword>
<dbReference type="Pfam" id="PF20274">
    <property type="entry name" value="cREC_REC"/>
    <property type="match status" value="1"/>
</dbReference>
<dbReference type="OrthoDB" id="5124760at2"/>
<dbReference type="Proteomes" id="UP000069443">
    <property type="component" value="Unassembled WGS sequence"/>
</dbReference>
<comment type="caution">
    <text evidence="2">The sequence shown here is derived from an EMBL/GenBank/DDBJ whole genome shotgun (WGS) entry which is preliminary data.</text>
</comment>
<dbReference type="AlphaFoldDB" id="A0A100WB25"/>
<reference evidence="3" key="1">
    <citation type="journal article" date="2016" name="Genome Announc.">
        <title>Draft Genome Sequences of Five Rapidly Growing Mycobacterium Species, M. thermoresistibile, M. fortuitum subsp. acetamidolyticum, M. canariasense, M. brisbanense, and M. novocastrense.</title>
        <authorList>
            <person name="Katahira K."/>
            <person name="Ogura Y."/>
            <person name="Gotoh Y."/>
            <person name="Hayashi T."/>
        </authorList>
    </citation>
    <scope>NUCLEOTIDE SEQUENCE [LARGE SCALE GENOMIC DNA]</scope>
    <source>
        <strain evidence="3">JCM15298</strain>
    </source>
</reference>
<name>A0A100WB25_MYCCR</name>
<dbReference type="RefSeq" id="WP_062656020.1">
    <property type="nucleotide sequence ID" value="NZ_BCSY01000035.1"/>
</dbReference>